<accession>A0A811VGK6</accession>
<dbReference type="AlphaFoldDB" id="A0A811VGK6"/>
<keyword evidence="1" id="KW-0812">Transmembrane</keyword>
<organism evidence="2 3">
    <name type="scientific">Ceratitis capitata</name>
    <name type="common">Mediterranean fruit fly</name>
    <name type="synonym">Tephritis capitata</name>
    <dbReference type="NCBI Taxonomy" id="7213"/>
    <lineage>
        <taxon>Eukaryota</taxon>
        <taxon>Metazoa</taxon>
        <taxon>Ecdysozoa</taxon>
        <taxon>Arthropoda</taxon>
        <taxon>Hexapoda</taxon>
        <taxon>Insecta</taxon>
        <taxon>Pterygota</taxon>
        <taxon>Neoptera</taxon>
        <taxon>Endopterygota</taxon>
        <taxon>Diptera</taxon>
        <taxon>Brachycera</taxon>
        <taxon>Muscomorpha</taxon>
        <taxon>Tephritoidea</taxon>
        <taxon>Tephritidae</taxon>
        <taxon>Ceratitis</taxon>
        <taxon>Ceratitis</taxon>
    </lineage>
</organism>
<evidence type="ECO:0000256" key="1">
    <source>
        <dbReference type="SAM" id="Phobius"/>
    </source>
</evidence>
<sequence>MALRIKSSWRKFSEKNESAVTSSTSPTENIDRDNHADESACTHFKTTAVDFGSCYAESRVESGELGILYLFLRTKFNVTLEQFTYFNAIGITIKMVGCLAAFGLFRNTIVSLAIPSNEIGSKYQTHCATLKFYPAEDWLHRKRKWKKQTNLNRMLPE</sequence>
<dbReference type="EMBL" id="CAJHJT010000056">
    <property type="protein sequence ID" value="CAD7014377.1"/>
    <property type="molecule type" value="Genomic_DNA"/>
</dbReference>
<keyword evidence="1" id="KW-0472">Membrane</keyword>
<proteinExistence type="predicted"/>
<protein>
    <submittedName>
        <fullName evidence="2">(Mediterranean fruit fly) hypothetical protein</fullName>
    </submittedName>
</protein>
<dbReference type="Proteomes" id="UP000606786">
    <property type="component" value="Unassembled WGS sequence"/>
</dbReference>
<keyword evidence="3" id="KW-1185">Reference proteome</keyword>
<name>A0A811VGK6_CERCA</name>
<feature type="transmembrane region" description="Helical" evidence="1">
    <location>
        <begin position="83"/>
        <end position="105"/>
    </location>
</feature>
<comment type="caution">
    <text evidence="2">The sequence shown here is derived from an EMBL/GenBank/DDBJ whole genome shotgun (WGS) entry which is preliminary data.</text>
</comment>
<keyword evidence="1" id="KW-1133">Transmembrane helix</keyword>
<evidence type="ECO:0000313" key="3">
    <source>
        <dbReference type="Proteomes" id="UP000606786"/>
    </source>
</evidence>
<evidence type="ECO:0000313" key="2">
    <source>
        <dbReference type="EMBL" id="CAD7014377.1"/>
    </source>
</evidence>
<reference evidence="2" key="1">
    <citation type="submission" date="2020-11" db="EMBL/GenBank/DDBJ databases">
        <authorList>
            <person name="Whitehead M."/>
        </authorList>
    </citation>
    <scope>NUCLEOTIDE SEQUENCE</scope>
    <source>
        <strain evidence="2">EGII</strain>
    </source>
</reference>
<gene>
    <name evidence="2" type="ORF">CCAP1982_LOCUS22372</name>
</gene>